<feature type="domain" description="Beta-lactamase-related" evidence="1">
    <location>
        <begin position="66"/>
        <end position="377"/>
    </location>
</feature>
<accession>A0A117KCD3</accession>
<sequence length="420" mass="47819">MKKFSSVFIISLFVFILSCKNNSENKESLTENTTNLPNYGNVDLGKVFSPQDGVLSNKYFIINYIDQYYKKVWERGDLSGGILVAKGNDILFENYRGFAREGNQNPIDKNTPLHVASVSKTLTAMAMLKLVEAGKIKLSDPLTQYFPGFPYQNVTVQTLLDQRSGLPKYEYFITKIQPAPAELSKTYITNQDVLNMLVKYKPDLARETDTGFMYCNTNFALLALLIEKVTKTPFPQAMKEMVFTPLKMTNTYIFQEKDIPTASQSFYYGGNRLYPLDRLDLIYGDKNVYTTPRDLYAFSKAMFSKDFLKPELKAMIFEPYSNEKAGQNNYGLGFRMKIFDNGEKLTYHNGWWHGTNSVFAHLLKSKVTIVAIGNKYSGKVYSALALSGLFEDFPPQKDKLNHIMNDNKDTLKTGTEVFGE</sequence>
<reference evidence="2 3" key="1">
    <citation type="submission" date="2015-10" db="EMBL/GenBank/DDBJ databases">
        <title>Genome sequence of Chryseobacterium greenlandense.</title>
        <authorList>
            <person name="Newman J."/>
            <person name="Fischer K."/>
            <person name="Miller J."/>
        </authorList>
    </citation>
    <scope>NUCLEOTIDE SEQUENCE [LARGE SCALE GENOMIC DNA]</scope>
    <source>
        <strain evidence="2 3">UMB34</strain>
    </source>
</reference>
<dbReference type="PROSITE" id="PS51257">
    <property type="entry name" value="PROKAR_LIPOPROTEIN"/>
    <property type="match status" value="1"/>
</dbReference>
<comment type="caution">
    <text evidence="2">The sequence shown here is derived from an EMBL/GenBank/DDBJ whole genome shotgun (WGS) entry which is preliminary data.</text>
</comment>
<dbReference type="PANTHER" id="PTHR46825">
    <property type="entry name" value="D-ALANYL-D-ALANINE-CARBOXYPEPTIDASE/ENDOPEPTIDASE AMPH"/>
    <property type="match status" value="1"/>
</dbReference>
<dbReference type="RefSeq" id="WP_059135427.1">
    <property type="nucleotide sequence ID" value="NZ_LMAI01000002.1"/>
</dbReference>
<evidence type="ECO:0000313" key="3">
    <source>
        <dbReference type="Proteomes" id="UP000054388"/>
    </source>
</evidence>
<keyword evidence="2" id="KW-0378">Hydrolase</keyword>
<name>A0A117KCD3_9FLAO</name>
<dbReference type="InterPro" id="IPR001466">
    <property type="entry name" value="Beta-lactam-related"/>
</dbReference>
<dbReference type="Gene3D" id="3.40.710.10">
    <property type="entry name" value="DD-peptidase/beta-lactamase superfamily"/>
    <property type="match status" value="1"/>
</dbReference>
<evidence type="ECO:0000313" key="2">
    <source>
        <dbReference type="EMBL" id="KUJ57346.1"/>
    </source>
</evidence>
<dbReference type="Pfam" id="PF00144">
    <property type="entry name" value="Beta-lactamase"/>
    <property type="match status" value="1"/>
</dbReference>
<dbReference type="GO" id="GO:0016787">
    <property type="term" value="F:hydrolase activity"/>
    <property type="evidence" value="ECO:0007669"/>
    <property type="project" value="UniProtKB-KW"/>
</dbReference>
<dbReference type="InterPro" id="IPR050491">
    <property type="entry name" value="AmpC-like"/>
</dbReference>
<dbReference type="PANTHER" id="PTHR46825:SF8">
    <property type="entry name" value="BETA-LACTAMASE-RELATED"/>
    <property type="match status" value="1"/>
</dbReference>
<protein>
    <submittedName>
        <fullName evidence="2">Serine hydrolase</fullName>
    </submittedName>
</protein>
<dbReference type="Proteomes" id="UP000054388">
    <property type="component" value="Unassembled WGS sequence"/>
</dbReference>
<proteinExistence type="predicted"/>
<dbReference type="AlphaFoldDB" id="A0A117KCD3"/>
<dbReference type="InterPro" id="IPR012338">
    <property type="entry name" value="Beta-lactam/transpept-like"/>
</dbReference>
<organism evidence="2 3">
    <name type="scientific">Chryseobacterium aquaticum subsp. greenlandense</name>
    <dbReference type="NCBI Taxonomy" id="345663"/>
    <lineage>
        <taxon>Bacteria</taxon>
        <taxon>Pseudomonadati</taxon>
        <taxon>Bacteroidota</taxon>
        <taxon>Flavobacteriia</taxon>
        <taxon>Flavobacteriales</taxon>
        <taxon>Weeksellaceae</taxon>
        <taxon>Chryseobacterium group</taxon>
        <taxon>Chryseobacterium</taxon>
    </lineage>
</organism>
<dbReference type="SUPFAM" id="SSF56601">
    <property type="entry name" value="beta-lactamase/transpeptidase-like"/>
    <property type="match status" value="1"/>
</dbReference>
<evidence type="ECO:0000259" key="1">
    <source>
        <dbReference type="Pfam" id="PF00144"/>
    </source>
</evidence>
<gene>
    <name evidence="2" type="ORF">AR686_00810</name>
</gene>
<dbReference type="EMBL" id="LMAI01000002">
    <property type="protein sequence ID" value="KUJ57346.1"/>
    <property type="molecule type" value="Genomic_DNA"/>
</dbReference>